<feature type="region of interest" description="Disordered" evidence="1">
    <location>
        <begin position="168"/>
        <end position="190"/>
    </location>
</feature>
<evidence type="ECO:0000313" key="3">
    <source>
        <dbReference type="EMBL" id="OAG07384.1"/>
    </source>
</evidence>
<name>A0A177CIN3_9PLEO</name>
<keyword evidence="4" id="KW-1185">Reference proteome</keyword>
<dbReference type="EMBL" id="KV441551">
    <property type="protein sequence ID" value="OAG07384.1"/>
    <property type="molecule type" value="Genomic_DNA"/>
</dbReference>
<feature type="non-terminal residue" evidence="3">
    <location>
        <position position="588"/>
    </location>
</feature>
<accession>A0A177CIN3</accession>
<dbReference type="GeneID" id="28757002"/>
<gene>
    <name evidence="3" type="ORF">CC84DRAFT_1053918</name>
</gene>
<evidence type="ECO:0000256" key="1">
    <source>
        <dbReference type="SAM" id="MobiDB-lite"/>
    </source>
</evidence>
<dbReference type="InParanoid" id="A0A177CIN3"/>
<dbReference type="InterPro" id="IPR006598">
    <property type="entry name" value="CAP10"/>
</dbReference>
<evidence type="ECO:0000259" key="2">
    <source>
        <dbReference type="Pfam" id="PF05686"/>
    </source>
</evidence>
<feature type="non-terminal residue" evidence="3">
    <location>
        <position position="1"/>
    </location>
</feature>
<feature type="domain" description="Glycosyl transferase CAP10" evidence="2">
    <location>
        <begin position="486"/>
        <end position="576"/>
    </location>
</feature>
<dbReference type="PANTHER" id="PTHR12203:SF22">
    <property type="entry name" value="CAPSULE ASSOCIATED PROTEIN"/>
    <property type="match status" value="1"/>
</dbReference>
<dbReference type="PANTHER" id="PTHR12203">
    <property type="entry name" value="KDEL LYS-ASP-GLU-LEU CONTAINING - RELATED"/>
    <property type="match status" value="1"/>
</dbReference>
<dbReference type="InterPro" id="IPR051091">
    <property type="entry name" value="O-Glucosyltr/Glycosyltrsf_90"/>
</dbReference>
<sequence>GAHPMTRLMATAEAQFSALLSSQPANLSDAASKYRQRRGRHPPPGFDKWYAYAQAKNALIPETFFDQINHDLGPFWGIDVVDLRRSARGFSPKVVVRGGVVESANVAHGSYNRPREFLDVLEEMVKEGMVLPDVNLPVNVNDEIAMLVPWGTMETAVEFARRFMPPAEEVTDAFSTPDGDGLEEDETFDPSWLDDRLRHKAGGPYLGPRPLWSLVRPACPPSSATARGELMADIWHPQGHTRVEHSAAALLPLEVPVNSTEGYIANWTVATDVCNRPELQGLHGSFVAPKAMSVTQKLFPLFSTSKMSASNEVLVPAFSPFNSSNDTPPLPWAEKEKKLHWRGPASGGANSNLNWQRLHRNRFVSMMNATHIEVAEGMLHAGNETTVGLGYAGNFRLLPSNAYRLTSQKGAKMAEWVSGWADAGFTDLQCDESGENSTCSYIDEFFSVKEPASVGLGKYKYAAILDGDAGDDGGELVQRFEEGRVVFRASAYKQWHDSRLIPWLHYVPMDNTFIDIYGVMEHLLGTEIEERQGEGGDEQARRIAGAGQQWAKKALRKEDAMIYLYRLLLEYARVVDPKRHTLGWVGDL</sequence>
<proteinExistence type="predicted"/>
<organism evidence="3 4">
    <name type="scientific">Paraphaeosphaeria sporulosa</name>
    <dbReference type="NCBI Taxonomy" id="1460663"/>
    <lineage>
        <taxon>Eukaryota</taxon>
        <taxon>Fungi</taxon>
        <taxon>Dikarya</taxon>
        <taxon>Ascomycota</taxon>
        <taxon>Pezizomycotina</taxon>
        <taxon>Dothideomycetes</taxon>
        <taxon>Pleosporomycetidae</taxon>
        <taxon>Pleosporales</taxon>
        <taxon>Massarineae</taxon>
        <taxon>Didymosphaeriaceae</taxon>
        <taxon>Paraphaeosphaeria</taxon>
    </lineage>
</organism>
<dbReference type="Proteomes" id="UP000077069">
    <property type="component" value="Unassembled WGS sequence"/>
</dbReference>
<dbReference type="RefSeq" id="XP_018037749.1">
    <property type="nucleotide sequence ID" value="XM_018173516.1"/>
</dbReference>
<protein>
    <recommendedName>
        <fullName evidence="2">Glycosyl transferase CAP10 domain-containing protein</fullName>
    </recommendedName>
</protein>
<dbReference type="AlphaFoldDB" id="A0A177CIN3"/>
<dbReference type="OrthoDB" id="541052at2759"/>
<reference evidence="3 4" key="1">
    <citation type="submission" date="2016-05" db="EMBL/GenBank/DDBJ databases">
        <title>Comparative analysis of secretome profiles of manganese(II)-oxidizing ascomycete fungi.</title>
        <authorList>
            <consortium name="DOE Joint Genome Institute"/>
            <person name="Zeiner C.A."/>
            <person name="Purvine S.O."/>
            <person name="Zink E.M."/>
            <person name="Wu S."/>
            <person name="Pasa-Tolic L."/>
            <person name="Chaput D.L."/>
            <person name="Haridas S."/>
            <person name="Grigoriev I.V."/>
            <person name="Santelli C.M."/>
            <person name="Hansel C.M."/>
        </authorList>
    </citation>
    <scope>NUCLEOTIDE SEQUENCE [LARGE SCALE GENOMIC DNA]</scope>
    <source>
        <strain evidence="3 4">AP3s5-JAC2a</strain>
    </source>
</reference>
<evidence type="ECO:0000313" key="4">
    <source>
        <dbReference type="Proteomes" id="UP000077069"/>
    </source>
</evidence>
<dbReference type="Pfam" id="PF05686">
    <property type="entry name" value="Glyco_transf_90"/>
    <property type="match status" value="1"/>
</dbReference>